<dbReference type="Gene3D" id="3.30.565.10">
    <property type="entry name" value="Histidine kinase-like ATPase, C-terminal domain"/>
    <property type="match status" value="1"/>
</dbReference>
<dbReference type="CDD" id="cd00088">
    <property type="entry name" value="HPT"/>
    <property type="match status" value="1"/>
</dbReference>
<dbReference type="FunFam" id="2.30.30.40:FF:000048">
    <property type="entry name" value="Chemotaxis protein CheA, putative"/>
    <property type="match status" value="1"/>
</dbReference>
<dbReference type="Pfam" id="PF02895">
    <property type="entry name" value="H-kinase_dim"/>
    <property type="match status" value="1"/>
</dbReference>
<keyword evidence="10" id="KW-0902">Two-component regulatory system</keyword>
<dbReference type="GO" id="GO:0000155">
    <property type="term" value="F:phosphorelay sensor kinase activity"/>
    <property type="evidence" value="ECO:0007669"/>
    <property type="project" value="InterPro"/>
</dbReference>
<dbReference type="Proteomes" id="UP000262073">
    <property type="component" value="Chromosome"/>
</dbReference>
<keyword evidence="18" id="KW-1185">Reference proteome</keyword>
<dbReference type="InterPro" id="IPR036890">
    <property type="entry name" value="HATPase_C_sf"/>
</dbReference>
<dbReference type="SMART" id="SM00387">
    <property type="entry name" value="HATPase_c"/>
    <property type="match status" value="1"/>
</dbReference>
<dbReference type="GO" id="GO:0005737">
    <property type="term" value="C:cytoplasm"/>
    <property type="evidence" value="ECO:0007669"/>
    <property type="project" value="InterPro"/>
</dbReference>
<comment type="catalytic activity">
    <reaction evidence="1">
        <text>ATP + protein L-histidine = ADP + protein N-phospho-L-histidine.</text>
        <dbReference type="EC" id="2.7.13.3"/>
    </reaction>
</comment>
<dbReference type="InterPro" id="IPR036641">
    <property type="entry name" value="HPT_dom_sf"/>
</dbReference>
<evidence type="ECO:0000256" key="2">
    <source>
        <dbReference type="ARBA" id="ARBA00012438"/>
    </source>
</evidence>
<keyword evidence="8" id="KW-0418">Kinase</keyword>
<dbReference type="InterPro" id="IPR036061">
    <property type="entry name" value="CheW-like_dom_sf"/>
</dbReference>
<dbReference type="SMART" id="SM00073">
    <property type="entry name" value="HPT"/>
    <property type="match status" value="1"/>
</dbReference>
<dbReference type="EMBL" id="CP031769">
    <property type="protein sequence ID" value="AXR07698.1"/>
    <property type="molecule type" value="Genomic_DNA"/>
</dbReference>
<evidence type="ECO:0000256" key="6">
    <source>
        <dbReference type="ARBA" id="ARBA00022679"/>
    </source>
</evidence>
<feature type="compositionally biased region" description="Acidic residues" evidence="13">
    <location>
        <begin position="189"/>
        <end position="199"/>
    </location>
</feature>
<dbReference type="CDD" id="cd16916">
    <property type="entry name" value="HATPase_CheA-like"/>
    <property type="match status" value="1"/>
</dbReference>
<evidence type="ECO:0000256" key="7">
    <source>
        <dbReference type="ARBA" id="ARBA00022741"/>
    </source>
</evidence>
<dbReference type="SMART" id="SM01231">
    <property type="entry name" value="H-kinase_dim"/>
    <property type="match status" value="1"/>
</dbReference>
<dbReference type="SMART" id="SM00260">
    <property type="entry name" value="CheW"/>
    <property type="match status" value="1"/>
</dbReference>
<dbReference type="Pfam" id="PF02518">
    <property type="entry name" value="HATPase_c"/>
    <property type="match status" value="1"/>
</dbReference>
<dbReference type="InterPro" id="IPR005467">
    <property type="entry name" value="His_kinase_dom"/>
</dbReference>
<organism evidence="17 18">
    <name type="scientific">Salinimonas sediminis</name>
    <dbReference type="NCBI Taxonomy" id="2303538"/>
    <lineage>
        <taxon>Bacteria</taxon>
        <taxon>Pseudomonadati</taxon>
        <taxon>Pseudomonadota</taxon>
        <taxon>Gammaproteobacteria</taxon>
        <taxon>Alteromonadales</taxon>
        <taxon>Alteromonadaceae</taxon>
        <taxon>Alteromonas/Salinimonas group</taxon>
        <taxon>Salinimonas</taxon>
    </lineage>
</organism>
<dbReference type="SUPFAM" id="SSF55874">
    <property type="entry name" value="ATPase domain of HSP90 chaperone/DNA topoisomerase II/histidine kinase"/>
    <property type="match status" value="1"/>
</dbReference>
<dbReference type="InterPro" id="IPR004105">
    <property type="entry name" value="CheA-like_dim"/>
</dbReference>
<evidence type="ECO:0000256" key="12">
    <source>
        <dbReference type="PROSITE-ProRule" id="PRU00110"/>
    </source>
</evidence>
<dbReference type="AlphaFoldDB" id="A0A346NQ91"/>
<evidence type="ECO:0000259" key="16">
    <source>
        <dbReference type="PROSITE" id="PS50894"/>
    </source>
</evidence>
<dbReference type="InterPro" id="IPR008207">
    <property type="entry name" value="Sig_transdc_His_kin_Hpt_dom"/>
</dbReference>
<dbReference type="Gene3D" id="1.10.287.560">
    <property type="entry name" value="Histidine kinase CheA-like, homodimeric domain"/>
    <property type="match status" value="1"/>
</dbReference>
<evidence type="ECO:0000313" key="17">
    <source>
        <dbReference type="EMBL" id="AXR07698.1"/>
    </source>
</evidence>
<dbReference type="RefSeq" id="WP_117317891.1">
    <property type="nucleotide sequence ID" value="NZ_CP031769.1"/>
</dbReference>
<dbReference type="PROSITE" id="PS50109">
    <property type="entry name" value="HIS_KIN"/>
    <property type="match status" value="1"/>
</dbReference>
<dbReference type="InterPro" id="IPR051315">
    <property type="entry name" value="Bact_Chemotaxis_CheA"/>
</dbReference>
<dbReference type="KEGG" id="salm:D0Y50_15815"/>
<dbReference type="PANTHER" id="PTHR43395:SF10">
    <property type="entry name" value="CHEMOTAXIS PROTEIN CHEA"/>
    <property type="match status" value="1"/>
</dbReference>
<dbReference type="SUPFAM" id="SSF47226">
    <property type="entry name" value="Histidine-containing phosphotransfer domain, HPT domain"/>
    <property type="match status" value="1"/>
</dbReference>
<evidence type="ECO:0000256" key="4">
    <source>
        <dbReference type="ARBA" id="ARBA00022500"/>
    </source>
</evidence>
<dbReference type="GO" id="GO:0005524">
    <property type="term" value="F:ATP binding"/>
    <property type="evidence" value="ECO:0007669"/>
    <property type="project" value="UniProtKB-KW"/>
</dbReference>
<dbReference type="EC" id="2.7.13.3" evidence="2"/>
<feature type="domain" description="Histidine kinase" evidence="14">
    <location>
        <begin position="297"/>
        <end position="505"/>
    </location>
</feature>
<feature type="compositionally biased region" description="Polar residues" evidence="13">
    <location>
        <begin position="166"/>
        <end position="187"/>
    </location>
</feature>
<proteinExistence type="predicted"/>
<dbReference type="Gene3D" id="2.30.30.40">
    <property type="entry name" value="SH3 Domains"/>
    <property type="match status" value="1"/>
</dbReference>
<dbReference type="Pfam" id="PF01584">
    <property type="entry name" value="CheW"/>
    <property type="match status" value="1"/>
</dbReference>
<dbReference type="PANTHER" id="PTHR43395">
    <property type="entry name" value="SENSOR HISTIDINE KINASE CHEA"/>
    <property type="match status" value="1"/>
</dbReference>
<dbReference type="OrthoDB" id="9803176at2"/>
<reference evidence="17 18" key="1">
    <citation type="submission" date="2018-08" db="EMBL/GenBank/DDBJ databases">
        <title>Salinimonas sediminis sp. nov., a piezophilic bacterium isolated from a deep-sea sediment sample from the New Britain Trench.</title>
        <authorList>
            <person name="Cao J."/>
        </authorList>
    </citation>
    <scope>NUCLEOTIDE SEQUENCE [LARGE SCALE GENOMIC DNA]</scope>
    <source>
        <strain evidence="17 18">N102</strain>
    </source>
</reference>
<accession>A0A346NQ91</accession>
<dbReference type="SUPFAM" id="SSF50341">
    <property type="entry name" value="CheW-like"/>
    <property type="match status" value="1"/>
</dbReference>
<evidence type="ECO:0000313" key="18">
    <source>
        <dbReference type="Proteomes" id="UP000262073"/>
    </source>
</evidence>
<dbReference type="Pfam" id="PF01627">
    <property type="entry name" value="Hpt"/>
    <property type="match status" value="1"/>
</dbReference>
<evidence type="ECO:0000256" key="1">
    <source>
        <dbReference type="ARBA" id="ARBA00000085"/>
    </source>
</evidence>
<gene>
    <name evidence="17" type="ORF">D0Y50_15815</name>
</gene>
<feature type="domain" description="CheW-like" evidence="15">
    <location>
        <begin position="507"/>
        <end position="641"/>
    </location>
</feature>
<dbReference type="FunFam" id="3.30.565.10:FF:000016">
    <property type="entry name" value="Chemotaxis protein CheA, putative"/>
    <property type="match status" value="1"/>
</dbReference>
<evidence type="ECO:0000256" key="5">
    <source>
        <dbReference type="ARBA" id="ARBA00022553"/>
    </source>
</evidence>
<keyword evidence="5 12" id="KW-0597">Phosphoprotein</keyword>
<comment type="function">
    <text evidence="11">Involved in the transmission of sensory signals from the chemoreceptors to the flagellar motors. CheA is autophosphorylated; it can transfer its phosphate group to either CheB or CheY.</text>
</comment>
<name>A0A346NQ91_9ALTE</name>
<dbReference type="SUPFAM" id="SSF47384">
    <property type="entry name" value="Homodimeric domain of signal transducing histidine kinase"/>
    <property type="match status" value="1"/>
</dbReference>
<dbReference type="PRINTS" id="PR00344">
    <property type="entry name" value="BCTRLSENSOR"/>
</dbReference>
<evidence type="ECO:0000256" key="3">
    <source>
        <dbReference type="ARBA" id="ARBA00021495"/>
    </source>
</evidence>
<evidence type="ECO:0000259" key="14">
    <source>
        <dbReference type="PROSITE" id="PS50109"/>
    </source>
</evidence>
<feature type="region of interest" description="Disordered" evidence="13">
    <location>
        <begin position="143"/>
        <end position="199"/>
    </location>
</feature>
<keyword evidence="6" id="KW-0808">Transferase</keyword>
<dbReference type="CDD" id="cd00731">
    <property type="entry name" value="CheA_reg"/>
    <property type="match status" value="1"/>
</dbReference>
<keyword evidence="7" id="KW-0547">Nucleotide-binding</keyword>
<feature type="domain" description="HPt" evidence="16">
    <location>
        <begin position="1"/>
        <end position="105"/>
    </location>
</feature>
<feature type="region of interest" description="Disordered" evidence="13">
    <location>
        <begin position="228"/>
        <end position="259"/>
    </location>
</feature>
<evidence type="ECO:0000256" key="9">
    <source>
        <dbReference type="ARBA" id="ARBA00022840"/>
    </source>
</evidence>
<dbReference type="InterPro" id="IPR037006">
    <property type="entry name" value="CheA-like_homodim_sf"/>
</dbReference>
<evidence type="ECO:0000256" key="10">
    <source>
        <dbReference type="ARBA" id="ARBA00023012"/>
    </source>
</evidence>
<feature type="modified residue" description="Phosphohistidine" evidence="12">
    <location>
        <position position="48"/>
    </location>
</feature>
<dbReference type="InterPro" id="IPR003594">
    <property type="entry name" value="HATPase_dom"/>
</dbReference>
<evidence type="ECO:0000256" key="11">
    <source>
        <dbReference type="ARBA" id="ARBA00035100"/>
    </source>
</evidence>
<dbReference type="InterPro" id="IPR004358">
    <property type="entry name" value="Sig_transdc_His_kin-like_C"/>
</dbReference>
<dbReference type="PROSITE" id="PS50894">
    <property type="entry name" value="HPT"/>
    <property type="match status" value="1"/>
</dbReference>
<dbReference type="InterPro" id="IPR036097">
    <property type="entry name" value="HisK_dim/P_sf"/>
</dbReference>
<protein>
    <recommendedName>
        <fullName evidence="3">Chemotaxis protein CheA</fullName>
        <ecNumber evidence="2">2.7.13.3</ecNumber>
    </recommendedName>
</protein>
<evidence type="ECO:0000256" key="8">
    <source>
        <dbReference type="ARBA" id="ARBA00022777"/>
    </source>
</evidence>
<evidence type="ECO:0000256" key="13">
    <source>
        <dbReference type="SAM" id="MobiDB-lite"/>
    </source>
</evidence>
<dbReference type="PROSITE" id="PS50851">
    <property type="entry name" value="CHEW"/>
    <property type="match status" value="1"/>
</dbReference>
<keyword evidence="4" id="KW-0145">Chemotaxis</keyword>
<dbReference type="InterPro" id="IPR002545">
    <property type="entry name" value="CheW-lke_dom"/>
</dbReference>
<sequence length="649" mass="70448">MSIDIEQFHAVFFDESQEHLDDMEQLLMELNVDDPDLEQLNSIFRAAHSIKGGSGIFGFDALTGLTHVMENLLDKARKSTIKLDVSTVDLFLETVDLLKVILDAYKAQGELPEADIQTGIAALETALAASDGATTIASEPAPVVDEGFGFFDDDDDEPAAELSDAQPVSDSPGQTEPTAEQHASSPPSAEEDGFGFYDDDLALPVASDTAKPYGFYKPIEQIQADVKGAKDGSAPPPVVKKPGQKQPETTSRASKEASSIRVDTQKIDAMVNLVGELVITQSMLSMISEEVTGTVGQKLQTAIGELERNTREIQESAMSMRMLPINMTFNRFPRVVRDLSTKLGKKVNLVIEGGATEIDKSMIEKLVDPLTHLVRNSIDHGIEKTADRLAAGKNETGTVILRAEQKGGNIVISIIDDGAGLSRDRILAKARENNLPVNDEMPDKEVWKLIFQAGFSTAAEVTDVSGRGVGMDVVRRNIEAIGGRIDIDSKKGNGSAFSIQLPLTLAIVDGISVAIGDQIFVVPLVNIIESIQPSREQLKSIGNDTLLWIREQYWPLVAVHKMMEVDNAIDRPTEGIVVLLESSKRRYGILVDSLLGQQQVVIKSLEHHYKKVPGISGATIMGDGRVAMILDADSIAEQCRPIVEEEMLA</sequence>
<dbReference type="Gene3D" id="1.20.120.160">
    <property type="entry name" value="HPT domain"/>
    <property type="match status" value="1"/>
</dbReference>
<evidence type="ECO:0000259" key="15">
    <source>
        <dbReference type="PROSITE" id="PS50851"/>
    </source>
</evidence>
<dbReference type="GO" id="GO:0006935">
    <property type="term" value="P:chemotaxis"/>
    <property type="evidence" value="ECO:0007669"/>
    <property type="project" value="UniProtKB-KW"/>
</dbReference>
<keyword evidence="9" id="KW-0067">ATP-binding</keyword>